<dbReference type="PANTHER" id="PTHR42757">
    <property type="entry name" value="IGLON FAMILY OF IMMUNOGLOBULIN SUPERFAMILY-RELATED"/>
    <property type="match status" value="1"/>
</dbReference>
<dbReference type="Proteomes" id="UP000564407">
    <property type="component" value="Unassembled WGS sequence"/>
</dbReference>
<name>A0A7K6GZ95_9PASS</name>
<dbReference type="EMBL" id="VZRP01016590">
    <property type="protein sequence ID" value="NWV68592.1"/>
    <property type="molecule type" value="Genomic_DNA"/>
</dbReference>
<dbReference type="SUPFAM" id="SSF46966">
    <property type="entry name" value="Spectrin repeat"/>
    <property type="match status" value="1"/>
</dbReference>
<dbReference type="PANTHER" id="PTHR42757:SF44">
    <property type="entry name" value="COILED-COIL DOMAIN-CONTAINING PROTEIN 141"/>
    <property type="match status" value="1"/>
</dbReference>
<protein>
    <submittedName>
        <fullName evidence="1">CC141 protein</fullName>
    </submittedName>
</protein>
<organism evidence="1 2">
    <name type="scientific">Malurus elegans</name>
    <name type="common">Red-winged fairywren</name>
    <dbReference type="NCBI Taxonomy" id="720584"/>
    <lineage>
        <taxon>Eukaryota</taxon>
        <taxon>Metazoa</taxon>
        <taxon>Chordata</taxon>
        <taxon>Craniata</taxon>
        <taxon>Vertebrata</taxon>
        <taxon>Euteleostomi</taxon>
        <taxon>Archelosauria</taxon>
        <taxon>Archosauria</taxon>
        <taxon>Dinosauria</taxon>
        <taxon>Saurischia</taxon>
        <taxon>Theropoda</taxon>
        <taxon>Coelurosauria</taxon>
        <taxon>Aves</taxon>
        <taxon>Neognathae</taxon>
        <taxon>Neoaves</taxon>
        <taxon>Telluraves</taxon>
        <taxon>Australaves</taxon>
        <taxon>Passeriformes</taxon>
        <taxon>Meliphagoidea</taxon>
        <taxon>Maluridae</taxon>
        <taxon>Malurus</taxon>
    </lineage>
</organism>
<evidence type="ECO:0000313" key="1">
    <source>
        <dbReference type="EMBL" id="NWV68592.1"/>
    </source>
</evidence>
<gene>
    <name evidence="1" type="primary">Ccdc141_0</name>
    <name evidence="1" type="ORF">MALELE_R13353</name>
</gene>
<comment type="caution">
    <text evidence="1">The sequence shown here is derived from an EMBL/GenBank/DDBJ whole genome shotgun (WGS) entry which is preliminary data.</text>
</comment>
<accession>A0A7K6GZ95</accession>
<sequence length="188" mass="21898">QALEDKVWDLLDEADKVAEENKDKSQVYDAMAETLGDAWAALIIMLEKRQALLELTSVFFENALEFAVKIDQVEDFLKNAQEFDTIDSLRELLLQQEHHTKELLKKSLALLNKSHDLTQFIEEFKCEGPNANPELIQGAHSSCLKIDNLLEMLQDRRQQLDKFLRHQRQGLEQALQICLWHQQENQVR</sequence>
<reference evidence="1 2" key="1">
    <citation type="submission" date="2019-09" db="EMBL/GenBank/DDBJ databases">
        <title>Bird 10,000 Genomes (B10K) Project - Family phase.</title>
        <authorList>
            <person name="Zhang G."/>
        </authorList>
    </citation>
    <scope>NUCLEOTIDE SEQUENCE [LARGE SCALE GENOMIC DNA]</scope>
    <source>
        <strain evidence="1">B10K-DU-029-44</strain>
        <tissue evidence="1">Heart</tissue>
    </source>
</reference>
<feature type="non-terminal residue" evidence="1">
    <location>
        <position position="188"/>
    </location>
</feature>
<feature type="non-terminal residue" evidence="1">
    <location>
        <position position="1"/>
    </location>
</feature>
<keyword evidence="2" id="KW-1185">Reference proteome</keyword>
<proteinExistence type="predicted"/>
<dbReference type="InterPro" id="IPR050876">
    <property type="entry name" value="IgLON_domain"/>
</dbReference>
<dbReference type="AlphaFoldDB" id="A0A7K6GZ95"/>
<evidence type="ECO:0000313" key="2">
    <source>
        <dbReference type="Proteomes" id="UP000564407"/>
    </source>
</evidence>